<evidence type="ECO:0000256" key="4">
    <source>
        <dbReference type="SAM" id="Phobius"/>
    </source>
</evidence>
<dbReference type="EMBL" id="JAJSOF020000005">
    <property type="protein sequence ID" value="KAJ4448262.1"/>
    <property type="molecule type" value="Genomic_DNA"/>
</dbReference>
<name>A0ABQ8TRC5_PERAM</name>
<proteinExistence type="inferred from homology"/>
<dbReference type="Pfam" id="PF00201">
    <property type="entry name" value="UDPGT"/>
    <property type="match status" value="2"/>
</dbReference>
<protein>
    <recommendedName>
        <fullName evidence="8">UDP-glycosyltransferases domain-containing protein</fullName>
    </recommendedName>
</protein>
<evidence type="ECO:0000313" key="7">
    <source>
        <dbReference type="Proteomes" id="UP001148838"/>
    </source>
</evidence>
<accession>A0ABQ8TRC5</accession>
<keyword evidence="7" id="KW-1185">Reference proteome</keyword>
<keyword evidence="5" id="KW-0732">Signal</keyword>
<evidence type="ECO:0008006" key="8">
    <source>
        <dbReference type="Google" id="ProtNLM"/>
    </source>
</evidence>
<dbReference type="InterPro" id="IPR035595">
    <property type="entry name" value="UDP_glycos_trans_CS"/>
</dbReference>
<keyword evidence="4" id="KW-1133">Transmembrane helix</keyword>
<organism evidence="6 7">
    <name type="scientific">Periplaneta americana</name>
    <name type="common">American cockroach</name>
    <name type="synonym">Blatta americana</name>
    <dbReference type="NCBI Taxonomy" id="6978"/>
    <lineage>
        <taxon>Eukaryota</taxon>
        <taxon>Metazoa</taxon>
        <taxon>Ecdysozoa</taxon>
        <taxon>Arthropoda</taxon>
        <taxon>Hexapoda</taxon>
        <taxon>Insecta</taxon>
        <taxon>Pterygota</taxon>
        <taxon>Neoptera</taxon>
        <taxon>Polyneoptera</taxon>
        <taxon>Dictyoptera</taxon>
        <taxon>Blattodea</taxon>
        <taxon>Blattoidea</taxon>
        <taxon>Blattidae</taxon>
        <taxon>Blattinae</taxon>
        <taxon>Periplaneta</taxon>
    </lineage>
</organism>
<keyword evidence="2" id="KW-0328">Glycosyltransferase</keyword>
<dbReference type="CDD" id="cd03784">
    <property type="entry name" value="GT1_Gtf-like"/>
    <property type="match status" value="1"/>
</dbReference>
<keyword evidence="4" id="KW-0812">Transmembrane</keyword>
<dbReference type="PANTHER" id="PTHR48043:SF145">
    <property type="entry name" value="FI06409P-RELATED"/>
    <property type="match status" value="1"/>
</dbReference>
<dbReference type="PANTHER" id="PTHR48043">
    <property type="entry name" value="EG:EG0003.4 PROTEIN-RELATED"/>
    <property type="match status" value="1"/>
</dbReference>
<reference evidence="6 7" key="1">
    <citation type="journal article" date="2022" name="Allergy">
        <title>Genome assembly and annotation of Periplaneta americana reveal a comprehensive cockroach allergen profile.</title>
        <authorList>
            <person name="Wang L."/>
            <person name="Xiong Q."/>
            <person name="Saelim N."/>
            <person name="Wang L."/>
            <person name="Nong W."/>
            <person name="Wan A.T."/>
            <person name="Shi M."/>
            <person name="Liu X."/>
            <person name="Cao Q."/>
            <person name="Hui J.H.L."/>
            <person name="Sookrung N."/>
            <person name="Leung T.F."/>
            <person name="Tungtrongchitr A."/>
            <person name="Tsui S.K.W."/>
        </authorList>
    </citation>
    <scope>NUCLEOTIDE SEQUENCE [LARGE SCALE GENOMIC DNA]</scope>
    <source>
        <strain evidence="6">PWHHKU_190912</strain>
    </source>
</reference>
<dbReference type="InterPro" id="IPR002213">
    <property type="entry name" value="UDP_glucos_trans"/>
</dbReference>
<dbReference type="InterPro" id="IPR050271">
    <property type="entry name" value="UDP-glycosyltransferase"/>
</dbReference>
<keyword evidence="3" id="KW-0808">Transferase</keyword>
<feature type="chain" id="PRO_5047286449" description="UDP-glycosyltransferases domain-containing protein" evidence="5">
    <location>
        <begin position="22"/>
        <end position="956"/>
    </location>
</feature>
<keyword evidence="4" id="KW-0472">Membrane</keyword>
<feature type="transmembrane region" description="Helical" evidence="4">
    <location>
        <begin position="908"/>
        <end position="935"/>
    </location>
</feature>
<dbReference type="Gene3D" id="3.40.50.2000">
    <property type="entry name" value="Glycogen Phosphorylase B"/>
    <property type="match status" value="3"/>
</dbReference>
<evidence type="ECO:0000256" key="3">
    <source>
        <dbReference type="ARBA" id="ARBA00022679"/>
    </source>
</evidence>
<dbReference type="Proteomes" id="UP001148838">
    <property type="component" value="Unassembled WGS sequence"/>
</dbReference>
<dbReference type="PROSITE" id="PS00375">
    <property type="entry name" value="UDPGT"/>
    <property type="match status" value="1"/>
</dbReference>
<evidence type="ECO:0000256" key="5">
    <source>
        <dbReference type="SAM" id="SignalP"/>
    </source>
</evidence>
<dbReference type="SUPFAM" id="SSF53756">
    <property type="entry name" value="UDP-Glycosyltransferase/glycogen phosphorylase"/>
    <property type="match status" value="2"/>
</dbReference>
<evidence type="ECO:0000256" key="1">
    <source>
        <dbReference type="ARBA" id="ARBA00009995"/>
    </source>
</evidence>
<evidence type="ECO:0000313" key="6">
    <source>
        <dbReference type="EMBL" id="KAJ4448262.1"/>
    </source>
</evidence>
<comment type="caution">
    <text evidence="6">The sequence shown here is derived from an EMBL/GenBank/DDBJ whole genome shotgun (WGS) entry which is preliminary data.</text>
</comment>
<sequence length="956" mass="109127">MKFIVIMSAIFLHGLFEISDGYRILAAFPYSGRSHFKVFEYYLEELANRGHEVVVLSPFPREQPISNYKDINLKENVTASTSVFGLTLADVGRGSQIESILKLSKWGVETCRKTFKHPLVQKLLNSNEKFDVMLAEPFNTDCFLAFGYKFQIPIIAFSSCSVMPWVPARVGNPDNPSFIPTHFGEFSDKMTFMQRLSNTVSYVAHYLHYPFTMDAPGYEVAKEFFGDELPLLSELARNTSLIFINSHFSFTRPVPLVPGAVEVAGIHLRPTKKLPKFNVCHGSLYAVMWLADEPREFNLPTLPQRCITYEAEKLTSKYGVHSEEKIFGAKRDEVTGEWRKLHNAELHALYSSPDIIRNIKSRRLRWAGHVARMGESRNAYRNGRPEGKRPLRRPRRRWEDNIKMDLREVGYDGKDWINLAQDRDRWRAYVRAAMNLRMKAALPLSVIFIVLCISFAKCSRILAIFPYVGKSHHNVFDPYVKQLAARGHEVVLVSHFPEDPPFPNLTDISIQGSVALPPVESLSFQIVQSCGTLKNIVFFRELAQIHCESILPLPQVQQLRNQTFDLIIVEQFNTECFLPLVHGFDAPFVFFSTTMLVPWSNERTGNPDNPSYIPNLFSSYNDRMNFLERLDNTFQTLLFAWILYPIFSNRPGRFTAEKYLQVSFPPLDEIAKRGSLVLVNTHYTINRPRPLVPAVIEIGGIHIPKSTKNLPKDIDNFLNDAEHGVIYFCMGSMIRAETLPADKRDAFLQAFAELPQRVLWKWENDSLPGRPHNVKIAKWLPQFDVLNHPKIRVFMSHGGLLGTIEAVHVGVPMVGIPMYGDQNLNIKMVETAGMGVMLHYSDITKDNVLKALKTILDNSSYMENAKRTSRIFRDRPMSPMDTAIYWTEYVIRHRGAPHLRTAGADLPLYQYLLLDVIAVLLAGVLAVLFIIYFILKKLVAFVRGGAKTTSKSKKQQ</sequence>
<comment type="similarity">
    <text evidence="1">Belongs to the UDP-glycosyltransferase family.</text>
</comment>
<evidence type="ECO:0000256" key="2">
    <source>
        <dbReference type="ARBA" id="ARBA00022676"/>
    </source>
</evidence>
<feature type="signal peptide" evidence="5">
    <location>
        <begin position="1"/>
        <end position="21"/>
    </location>
</feature>
<gene>
    <name evidence="6" type="ORF">ANN_10276</name>
</gene>